<sequence>MAHGWEVFSHMILDGKRKGGKKLPVSRLPLLEACFCAILRP</sequence>
<name>A0ABQ0ITA6_GLUTH</name>
<keyword evidence="2" id="KW-1185">Reference proteome</keyword>
<dbReference type="Proteomes" id="UP000018209">
    <property type="component" value="Unassembled WGS sequence"/>
</dbReference>
<dbReference type="EMBL" id="BASM01000006">
    <property type="protein sequence ID" value="GAD25432.1"/>
    <property type="molecule type" value="Genomic_DNA"/>
</dbReference>
<gene>
    <name evidence="1" type="ORF">NBRC3257_0431</name>
</gene>
<comment type="caution">
    <text evidence="1">The sequence shown here is derived from an EMBL/GenBank/DDBJ whole genome shotgun (WGS) entry which is preliminary data.</text>
</comment>
<proteinExistence type="predicted"/>
<evidence type="ECO:0000313" key="2">
    <source>
        <dbReference type="Proteomes" id="UP000018209"/>
    </source>
</evidence>
<organism evidence="1 2">
    <name type="scientific">Gluconobacter thailandicus NBRC 3257</name>
    <dbReference type="NCBI Taxonomy" id="1381097"/>
    <lineage>
        <taxon>Bacteria</taxon>
        <taxon>Pseudomonadati</taxon>
        <taxon>Pseudomonadota</taxon>
        <taxon>Alphaproteobacteria</taxon>
        <taxon>Acetobacterales</taxon>
        <taxon>Acetobacteraceae</taxon>
        <taxon>Gluconobacter</taxon>
    </lineage>
</organism>
<accession>A0ABQ0ITA6</accession>
<reference evidence="1 2" key="1">
    <citation type="submission" date="2013-08" db="EMBL/GenBank/DDBJ databases">
        <title>Gluconobacter thailandicus NBRC 3257 whole genome sequence.</title>
        <authorList>
            <person name="Matsutani M."/>
            <person name="Yakushi T."/>
            <person name="Matsushita K."/>
        </authorList>
    </citation>
    <scope>NUCLEOTIDE SEQUENCE [LARGE SCALE GENOMIC DNA]</scope>
    <source>
        <strain evidence="1 2">NBRC 3257</strain>
    </source>
</reference>
<evidence type="ECO:0008006" key="3">
    <source>
        <dbReference type="Google" id="ProtNLM"/>
    </source>
</evidence>
<protein>
    <recommendedName>
        <fullName evidence="3">Transposase</fullName>
    </recommendedName>
</protein>
<evidence type="ECO:0000313" key="1">
    <source>
        <dbReference type="EMBL" id="GAD25432.1"/>
    </source>
</evidence>